<accession>A0A8S5UDL1</accession>
<evidence type="ECO:0000313" key="1">
    <source>
        <dbReference type="EMBL" id="DAF92482.1"/>
    </source>
</evidence>
<proteinExistence type="predicted"/>
<protein>
    <submittedName>
        <fullName evidence="1">ECF sigma factor</fullName>
    </submittedName>
</protein>
<sequence>MVSTANGIKGTSDNYDLAYSSSKELFTSCLEARERWFQTRERVNAYKLTEGAKTQKFNESVSSTKDPDTMRTVDIRLMLEEDEKRAANAYDKLKETCEYVLYGRNGDSGLSSLVGEDAANIIKFHYIHGMTYEQTASVLCMSIASIFKYARIACETCDTYGLQRVAAGQGIANA</sequence>
<name>A0A8S5UDL1_9CAUD</name>
<organism evidence="1">
    <name type="scientific">Siphoviridae sp. ctkhg5</name>
    <dbReference type="NCBI Taxonomy" id="2825643"/>
    <lineage>
        <taxon>Viruses</taxon>
        <taxon>Duplodnaviria</taxon>
        <taxon>Heunggongvirae</taxon>
        <taxon>Uroviricota</taxon>
        <taxon>Caudoviricetes</taxon>
    </lineage>
</organism>
<dbReference type="EMBL" id="BK016067">
    <property type="protein sequence ID" value="DAF92482.1"/>
    <property type="molecule type" value="Genomic_DNA"/>
</dbReference>
<reference evidence="1" key="1">
    <citation type="journal article" date="2021" name="Proc. Natl. Acad. Sci. U.S.A.">
        <title>A Catalog of Tens of Thousands of Viruses from Human Metagenomes Reveals Hidden Associations with Chronic Diseases.</title>
        <authorList>
            <person name="Tisza M.J."/>
            <person name="Buck C.B."/>
        </authorList>
    </citation>
    <scope>NUCLEOTIDE SEQUENCE</scope>
    <source>
        <strain evidence="1">Ctkhg5</strain>
    </source>
</reference>